<feature type="region of interest" description="Disordered" evidence="7">
    <location>
        <begin position="232"/>
        <end position="252"/>
    </location>
</feature>
<evidence type="ECO:0000256" key="3">
    <source>
        <dbReference type="ARBA" id="ARBA00022723"/>
    </source>
</evidence>
<evidence type="ECO:0000256" key="2">
    <source>
        <dbReference type="ARBA" id="ARBA00022670"/>
    </source>
</evidence>
<dbReference type="AlphaFoldDB" id="A0A0F8X365"/>
<proteinExistence type="inferred from homology"/>
<evidence type="ECO:0000259" key="8">
    <source>
        <dbReference type="Pfam" id="PF00675"/>
    </source>
</evidence>
<keyword evidence="6" id="KW-0482">Metalloprotease</keyword>
<feature type="domain" description="Peptidase M16 C-terminal" evidence="9">
    <location>
        <begin position="194"/>
        <end position="294"/>
    </location>
</feature>
<evidence type="ECO:0000256" key="5">
    <source>
        <dbReference type="ARBA" id="ARBA00022833"/>
    </source>
</evidence>
<dbReference type="InterPro" id="IPR050626">
    <property type="entry name" value="Peptidase_M16"/>
</dbReference>
<reference evidence="10" key="1">
    <citation type="journal article" date="2015" name="Nature">
        <title>Complex archaea that bridge the gap between prokaryotes and eukaryotes.</title>
        <authorList>
            <person name="Spang A."/>
            <person name="Saw J.H."/>
            <person name="Jorgensen S.L."/>
            <person name="Zaremba-Niedzwiedzka K."/>
            <person name="Martijn J."/>
            <person name="Lind A.E."/>
            <person name="van Eijk R."/>
            <person name="Schleper C."/>
            <person name="Guy L."/>
            <person name="Ettema T.J."/>
        </authorList>
    </citation>
    <scope>NUCLEOTIDE SEQUENCE</scope>
</reference>
<name>A0A0F8X365_9ZZZZ</name>
<evidence type="ECO:0000256" key="4">
    <source>
        <dbReference type="ARBA" id="ARBA00022801"/>
    </source>
</evidence>
<protein>
    <recommendedName>
        <fullName evidence="11">Peptidase M16 N-terminal domain-containing protein</fullName>
    </recommendedName>
</protein>
<dbReference type="PANTHER" id="PTHR43690:SF17">
    <property type="entry name" value="PROTEIN YHJJ"/>
    <property type="match status" value="1"/>
</dbReference>
<feature type="domain" description="Peptidase M16 N-terminal" evidence="8">
    <location>
        <begin position="41"/>
        <end position="185"/>
    </location>
</feature>
<keyword evidence="2" id="KW-0645">Protease</keyword>
<evidence type="ECO:0000259" key="9">
    <source>
        <dbReference type="Pfam" id="PF05193"/>
    </source>
</evidence>
<keyword evidence="5" id="KW-0862">Zinc</keyword>
<dbReference type="Pfam" id="PF05193">
    <property type="entry name" value="Peptidase_M16_C"/>
    <property type="match status" value="1"/>
</dbReference>
<dbReference type="GO" id="GO:0046872">
    <property type="term" value="F:metal ion binding"/>
    <property type="evidence" value="ECO:0007669"/>
    <property type="project" value="UniProtKB-KW"/>
</dbReference>
<comment type="caution">
    <text evidence="10">The sequence shown here is derived from an EMBL/GenBank/DDBJ whole genome shotgun (WGS) entry which is preliminary data.</text>
</comment>
<feature type="non-terminal residue" evidence="10">
    <location>
        <position position="338"/>
    </location>
</feature>
<evidence type="ECO:0000256" key="7">
    <source>
        <dbReference type="SAM" id="MobiDB-lite"/>
    </source>
</evidence>
<dbReference type="EMBL" id="LAZR01061458">
    <property type="protein sequence ID" value="KKK63542.1"/>
    <property type="molecule type" value="Genomic_DNA"/>
</dbReference>
<organism evidence="10">
    <name type="scientific">marine sediment metagenome</name>
    <dbReference type="NCBI Taxonomy" id="412755"/>
    <lineage>
        <taxon>unclassified sequences</taxon>
        <taxon>metagenomes</taxon>
        <taxon>ecological metagenomes</taxon>
    </lineage>
</organism>
<dbReference type="Gene3D" id="3.30.830.10">
    <property type="entry name" value="Metalloenzyme, LuxS/M16 peptidase-like"/>
    <property type="match status" value="1"/>
</dbReference>
<dbReference type="InterPro" id="IPR011765">
    <property type="entry name" value="Pept_M16_N"/>
</dbReference>
<gene>
    <name evidence="10" type="ORF">LCGC14_2993230</name>
</gene>
<dbReference type="InterPro" id="IPR011249">
    <property type="entry name" value="Metalloenz_LuxS/M16"/>
</dbReference>
<evidence type="ECO:0000256" key="6">
    <source>
        <dbReference type="ARBA" id="ARBA00023049"/>
    </source>
</evidence>
<dbReference type="GO" id="GO:0006508">
    <property type="term" value="P:proteolysis"/>
    <property type="evidence" value="ECO:0007669"/>
    <property type="project" value="UniProtKB-KW"/>
</dbReference>
<evidence type="ECO:0000313" key="10">
    <source>
        <dbReference type="EMBL" id="KKK63542.1"/>
    </source>
</evidence>
<feature type="compositionally biased region" description="Basic and acidic residues" evidence="7">
    <location>
        <begin position="242"/>
        <end position="252"/>
    </location>
</feature>
<dbReference type="GO" id="GO:0004222">
    <property type="term" value="F:metalloendopeptidase activity"/>
    <property type="evidence" value="ECO:0007669"/>
    <property type="project" value="InterPro"/>
</dbReference>
<keyword evidence="4" id="KW-0378">Hydrolase</keyword>
<sequence>MPRPRLSALSAALMGTGLALSAPAMAAEISTFSLENGMDVVVLEDHRAPVVVQMVWYRVGAADEPAGVSGIAHYLEHLMFKGTDTVAPGEFSDVVAAQGGSDNAFTGQDYTAYFQRVAADRLDLMMKMEADRMRNLQLDGTDILTERQVILEERNQRTESDPGAMFSEQRDAAQYQNSPYGTPVIGWKHEVEQLELQDALDFYRTYYAPNNAILIVAGDVTPDEVRSLAETHYAPIPPTENLPERLRPQEPPQRAERRLVYEDARVAQPYVIRSYLAPERDPGEQDTAAALTLLAEAFPEEEVWQQAAGRVAHYLSTDRDDVEELTLFTDHWAAYAFA</sequence>
<keyword evidence="3" id="KW-0479">Metal-binding</keyword>
<dbReference type="InterPro" id="IPR007863">
    <property type="entry name" value="Peptidase_M16_C"/>
</dbReference>
<comment type="similarity">
    <text evidence="1">Belongs to the peptidase M16 family.</text>
</comment>
<dbReference type="Pfam" id="PF00675">
    <property type="entry name" value="Peptidase_M16"/>
    <property type="match status" value="1"/>
</dbReference>
<dbReference type="SUPFAM" id="SSF63411">
    <property type="entry name" value="LuxS/MPP-like metallohydrolase"/>
    <property type="match status" value="1"/>
</dbReference>
<accession>A0A0F8X365</accession>
<dbReference type="PROSITE" id="PS00143">
    <property type="entry name" value="INSULINASE"/>
    <property type="match status" value="1"/>
</dbReference>
<evidence type="ECO:0000256" key="1">
    <source>
        <dbReference type="ARBA" id="ARBA00007261"/>
    </source>
</evidence>
<dbReference type="InterPro" id="IPR001431">
    <property type="entry name" value="Pept_M16_Zn_BS"/>
</dbReference>
<dbReference type="PANTHER" id="PTHR43690">
    <property type="entry name" value="NARDILYSIN"/>
    <property type="match status" value="1"/>
</dbReference>
<evidence type="ECO:0008006" key="11">
    <source>
        <dbReference type="Google" id="ProtNLM"/>
    </source>
</evidence>